<evidence type="ECO:0008006" key="9">
    <source>
        <dbReference type="Google" id="ProtNLM"/>
    </source>
</evidence>
<dbReference type="EMBL" id="UINC01002672">
    <property type="protein sequence ID" value="SUZ99135.1"/>
    <property type="molecule type" value="Genomic_DNA"/>
</dbReference>
<comment type="similarity">
    <text evidence="2">Belongs to the major facilitator superfamily.</text>
</comment>
<dbReference type="InterPro" id="IPR051788">
    <property type="entry name" value="MFS_Transporter"/>
</dbReference>
<keyword evidence="3" id="KW-0813">Transport</keyword>
<evidence type="ECO:0000256" key="4">
    <source>
        <dbReference type="ARBA" id="ARBA00022692"/>
    </source>
</evidence>
<evidence type="ECO:0000256" key="3">
    <source>
        <dbReference type="ARBA" id="ARBA00022448"/>
    </source>
</evidence>
<feature type="transmembrane region" description="Helical" evidence="7">
    <location>
        <begin position="12"/>
        <end position="32"/>
    </location>
</feature>
<dbReference type="InterPro" id="IPR036259">
    <property type="entry name" value="MFS_trans_sf"/>
</dbReference>
<dbReference type="Gene3D" id="1.20.1250.20">
    <property type="entry name" value="MFS general substrate transporter like domains"/>
    <property type="match status" value="2"/>
</dbReference>
<feature type="transmembrane region" description="Helical" evidence="7">
    <location>
        <begin position="52"/>
        <end position="71"/>
    </location>
</feature>
<accession>A0A381S4V7</accession>
<evidence type="ECO:0000256" key="2">
    <source>
        <dbReference type="ARBA" id="ARBA00008335"/>
    </source>
</evidence>
<dbReference type="Pfam" id="PF07690">
    <property type="entry name" value="MFS_1"/>
    <property type="match status" value="1"/>
</dbReference>
<dbReference type="InterPro" id="IPR011701">
    <property type="entry name" value="MFS"/>
</dbReference>
<feature type="transmembrane region" description="Helical" evidence="7">
    <location>
        <begin position="209"/>
        <end position="230"/>
    </location>
</feature>
<dbReference type="GO" id="GO:0022857">
    <property type="term" value="F:transmembrane transporter activity"/>
    <property type="evidence" value="ECO:0007669"/>
    <property type="project" value="InterPro"/>
</dbReference>
<dbReference type="GO" id="GO:0012505">
    <property type="term" value="C:endomembrane system"/>
    <property type="evidence" value="ECO:0007669"/>
    <property type="project" value="UniProtKB-SubCell"/>
</dbReference>
<dbReference type="GO" id="GO:0016020">
    <property type="term" value="C:membrane"/>
    <property type="evidence" value="ECO:0007669"/>
    <property type="project" value="TreeGrafter"/>
</dbReference>
<evidence type="ECO:0000313" key="8">
    <source>
        <dbReference type="EMBL" id="SUZ99135.1"/>
    </source>
</evidence>
<comment type="subcellular location">
    <subcellularLocation>
        <location evidence="1">Endomembrane system</location>
        <topology evidence="1">Multi-pass membrane protein</topology>
    </subcellularLocation>
</comment>
<evidence type="ECO:0000256" key="1">
    <source>
        <dbReference type="ARBA" id="ARBA00004127"/>
    </source>
</evidence>
<feature type="transmembrane region" description="Helical" evidence="7">
    <location>
        <begin position="339"/>
        <end position="357"/>
    </location>
</feature>
<keyword evidence="4 7" id="KW-0812">Transmembrane</keyword>
<feature type="transmembrane region" description="Helical" evidence="7">
    <location>
        <begin position="363"/>
        <end position="386"/>
    </location>
</feature>
<feature type="transmembrane region" description="Helical" evidence="7">
    <location>
        <begin position="267"/>
        <end position="287"/>
    </location>
</feature>
<dbReference type="AlphaFoldDB" id="A0A381S4V7"/>
<evidence type="ECO:0000256" key="6">
    <source>
        <dbReference type="ARBA" id="ARBA00023136"/>
    </source>
</evidence>
<keyword evidence="6 7" id="KW-0472">Membrane</keyword>
<dbReference type="SUPFAM" id="SSF103473">
    <property type="entry name" value="MFS general substrate transporter"/>
    <property type="match status" value="1"/>
</dbReference>
<feature type="transmembrane region" description="Helical" evidence="7">
    <location>
        <begin position="236"/>
        <end position="255"/>
    </location>
</feature>
<name>A0A381S4V7_9ZZZZ</name>
<feature type="transmembrane region" description="Helical" evidence="7">
    <location>
        <begin position="481"/>
        <end position="503"/>
    </location>
</feature>
<dbReference type="PANTHER" id="PTHR23514">
    <property type="entry name" value="BYPASS OF STOP CODON PROTEIN 6"/>
    <property type="match status" value="1"/>
</dbReference>
<evidence type="ECO:0000256" key="7">
    <source>
        <dbReference type="SAM" id="Phobius"/>
    </source>
</evidence>
<sequence length="521" mass="56745">MNTHQSQINSKWLFKASFIALIATSFAFVTRFAVLADWGRQFNLSSTQMGEIGGAGVWPFAISIILFSLVVDRIGYGTAMVFAFICHIAYGVMAVFWAPNANPDQAYAILFGASVILALGNGTVEAVINPVVATMFDRDKTKWLNILHAGWPAGLVGAGLMTMAMGGADWRYKVGLIFIPALIYGVMIYKQKWPVQERVAAGVSYMEMLREFGILASLLVIPIIIRQIAVVFNLPLSTEIILDVALIFAFAYSIWPEKETIAQSKLSSSLGSPMLFILMLIMMPLATTEIGTDGWITALMEKAMGDIGLPAVTVLVYTSAIMMVLRFYAGPIIHRFKPLGLLIISSGVAAVGLFLLSKSTGMTILFVATFYGLGKTFFWPTMLGVVSEQCPKGGALTLNAIGGMGMLAVGVLGMPFIGSLQDNASSELLMEKNPTIYSQIVVEKDGIFGEYNAIDQDKKTELSNENQSTVNMIVDEARHGALAYMAIFPVIMLFSYLGLNFYFKSKGGYEQKILKTNQANP</sequence>
<organism evidence="8">
    <name type="scientific">marine metagenome</name>
    <dbReference type="NCBI Taxonomy" id="408172"/>
    <lineage>
        <taxon>unclassified sequences</taxon>
        <taxon>metagenomes</taxon>
        <taxon>ecological metagenomes</taxon>
    </lineage>
</organism>
<feature type="transmembrane region" description="Helical" evidence="7">
    <location>
        <begin position="398"/>
        <end position="420"/>
    </location>
</feature>
<dbReference type="PANTHER" id="PTHR23514:SF3">
    <property type="entry name" value="BYPASS OF STOP CODON PROTEIN 6"/>
    <property type="match status" value="1"/>
</dbReference>
<protein>
    <recommendedName>
        <fullName evidence="9">Major facilitator superfamily (MFS) profile domain-containing protein</fullName>
    </recommendedName>
</protein>
<feature type="transmembrane region" description="Helical" evidence="7">
    <location>
        <begin position="143"/>
        <end position="164"/>
    </location>
</feature>
<gene>
    <name evidence="8" type="ORF">METZ01_LOCUS51989</name>
</gene>
<keyword evidence="5 7" id="KW-1133">Transmembrane helix</keyword>
<feature type="transmembrane region" description="Helical" evidence="7">
    <location>
        <begin position="170"/>
        <end position="189"/>
    </location>
</feature>
<reference evidence="8" key="1">
    <citation type="submission" date="2018-05" db="EMBL/GenBank/DDBJ databases">
        <authorList>
            <person name="Lanie J.A."/>
            <person name="Ng W.-L."/>
            <person name="Kazmierczak K.M."/>
            <person name="Andrzejewski T.M."/>
            <person name="Davidsen T.M."/>
            <person name="Wayne K.J."/>
            <person name="Tettelin H."/>
            <person name="Glass J.I."/>
            <person name="Rusch D."/>
            <person name="Podicherti R."/>
            <person name="Tsui H.-C.T."/>
            <person name="Winkler M.E."/>
        </authorList>
    </citation>
    <scope>NUCLEOTIDE SEQUENCE</scope>
</reference>
<evidence type="ECO:0000256" key="5">
    <source>
        <dbReference type="ARBA" id="ARBA00022989"/>
    </source>
</evidence>
<feature type="transmembrane region" description="Helical" evidence="7">
    <location>
        <begin position="78"/>
        <end position="99"/>
    </location>
</feature>
<feature type="transmembrane region" description="Helical" evidence="7">
    <location>
        <begin position="105"/>
        <end position="131"/>
    </location>
</feature>
<feature type="transmembrane region" description="Helical" evidence="7">
    <location>
        <begin position="307"/>
        <end position="327"/>
    </location>
</feature>
<proteinExistence type="inferred from homology"/>